<reference evidence="1" key="1">
    <citation type="journal article" date="2014" name="Int. J. Syst. Evol. Microbiol.">
        <title>Complete genome sequence of Corynebacterium casei LMG S-19264T (=DSM 44701T), isolated from a smear-ripened cheese.</title>
        <authorList>
            <consortium name="US DOE Joint Genome Institute (JGI-PGF)"/>
            <person name="Walter F."/>
            <person name="Albersmeier A."/>
            <person name="Kalinowski J."/>
            <person name="Ruckert C."/>
        </authorList>
    </citation>
    <scope>NUCLEOTIDE SEQUENCE</scope>
    <source>
        <strain evidence="1">CGMCC 4.7110</strain>
    </source>
</reference>
<dbReference type="RefSeq" id="WP_189268801.1">
    <property type="nucleotide sequence ID" value="NZ_BMML01000035.1"/>
</dbReference>
<accession>A0A918CWU6</accession>
<dbReference type="EMBL" id="BMML01000035">
    <property type="protein sequence ID" value="GGN41784.1"/>
    <property type="molecule type" value="Genomic_DNA"/>
</dbReference>
<protein>
    <submittedName>
        <fullName evidence="1">Uncharacterized protein</fullName>
    </submittedName>
</protein>
<keyword evidence="2" id="KW-1185">Reference proteome</keyword>
<name>A0A918CWU6_9ACTN</name>
<gene>
    <name evidence="1" type="ORF">GCM10011578_090440</name>
</gene>
<dbReference type="Proteomes" id="UP000653411">
    <property type="component" value="Unassembled WGS sequence"/>
</dbReference>
<dbReference type="AlphaFoldDB" id="A0A918CWU6"/>
<sequence>MTEIPQLLTRVTAQVDKSCPWGWPSLLRPLLPALYERVGDGGFSQSYGRRTTPEQAS</sequence>
<proteinExistence type="predicted"/>
<evidence type="ECO:0000313" key="1">
    <source>
        <dbReference type="EMBL" id="GGN41784.1"/>
    </source>
</evidence>
<reference evidence="1" key="2">
    <citation type="submission" date="2020-09" db="EMBL/GenBank/DDBJ databases">
        <authorList>
            <person name="Sun Q."/>
            <person name="Zhou Y."/>
        </authorList>
    </citation>
    <scope>NUCLEOTIDE SEQUENCE</scope>
    <source>
        <strain evidence="1">CGMCC 4.7110</strain>
    </source>
</reference>
<evidence type="ECO:0000313" key="2">
    <source>
        <dbReference type="Proteomes" id="UP000653411"/>
    </source>
</evidence>
<comment type="caution">
    <text evidence="1">The sequence shown here is derived from an EMBL/GenBank/DDBJ whole genome shotgun (WGS) entry which is preliminary data.</text>
</comment>
<organism evidence="1 2">
    <name type="scientific">Streptomyces fuscichromogenes</name>
    <dbReference type="NCBI Taxonomy" id="1324013"/>
    <lineage>
        <taxon>Bacteria</taxon>
        <taxon>Bacillati</taxon>
        <taxon>Actinomycetota</taxon>
        <taxon>Actinomycetes</taxon>
        <taxon>Kitasatosporales</taxon>
        <taxon>Streptomycetaceae</taxon>
        <taxon>Streptomyces</taxon>
    </lineage>
</organism>